<comment type="caution">
    <text evidence="2">The sequence shown here is derived from an EMBL/GenBank/DDBJ whole genome shotgun (WGS) entry which is preliminary data.</text>
</comment>
<dbReference type="InterPro" id="IPR045455">
    <property type="entry name" value="NrS-1_pol-like_helicase"/>
</dbReference>
<accession>A0A5J4TK13</accession>
<gene>
    <name evidence="2" type="ORF">EZS28_045779</name>
</gene>
<feature type="domain" description="NrS-1 polymerase-like helicase" evidence="1">
    <location>
        <begin position="72"/>
        <end position="166"/>
    </location>
</feature>
<protein>
    <recommendedName>
        <fullName evidence="1">NrS-1 polymerase-like helicase domain-containing protein</fullName>
    </recommendedName>
</protein>
<dbReference type="AlphaFoldDB" id="A0A5J4TK13"/>
<dbReference type="Pfam" id="PF19263">
    <property type="entry name" value="DUF5906"/>
    <property type="match status" value="1"/>
</dbReference>
<dbReference type="EMBL" id="SNRW01029493">
    <property type="protein sequence ID" value="KAA6358694.1"/>
    <property type="molecule type" value="Genomic_DNA"/>
</dbReference>
<evidence type="ECO:0000313" key="3">
    <source>
        <dbReference type="Proteomes" id="UP000324800"/>
    </source>
</evidence>
<name>A0A5J4TK13_9EUKA</name>
<proteinExistence type="predicted"/>
<sequence>MFISQNPLIFNIFQRYKYNQLDEIEYSKIEQFLGLIKDTISANDDKIYEYLLNQFTYIVQKTSKKSETAVILQGLQAGYSSKNIIEIDEIVGNFNSVIENQKLAVPNELKNCGEQKTSNMDAMKSIMTEGSFRINAKYVPRHEAENVINLIIVTYNLFPIKIENSDRHICSFNPRDIPMTEAKKDIIRASRLPVDYVIIKHFKAFLEGITIPVTELWKPTEMWLKNCEIMNKNA</sequence>
<organism evidence="2 3">
    <name type="scientific">Streblomastix strix</name>
    <dbReference type="NCBI Taxonomy" id="222440"/>
    <lineage>
        <taxon>Eukaryota</taxon>
        <taxon>Metamonada</taxon>
        <taxon>Preaxostyla</taxon>
        <taxon>Oxymonadida</taxon>
        <taxon>Streblomastigidae</taxon>
        <taxon>Streblomastix</taxon>
    </lineage>
</organism>
<reference evidence="2 3" key="1">
    <citation type="submission" date="2019-03" db="EMBL/GenBank/DDBJ databases">
        <title>Single cell metagenomics reveals metabolic interactions within the superorganism composed of flagellate Streblomastix strix and complex community of Bacteroidetes bacteria on its surface.</title>
        <authorList>
            <person name="Treitli S.C."/>
            <person name="Kolisko M."/>
            <person name="Husnik F."/>
            <person name="Keeling P."/>
            <person name="Hampl V."/>
        </authorList>
    </citation>
    <scope>NUCLEOTIDE SEQUENCE [LARGE SCALE GENOMIC DNA]</scope>
    <source>
        <strain evidence="2">ST1C</strain>
    </source>
</reference>
<dbReference type="Proteomes" id="UP000324800">
    <property type="component" value="Unassembled WGS sequence"/>
</dbReference>
<feature type="non-terminal residue" evidence="2">
    <location>
        <position position="234"/>
    </location>
</feature>
<evidence type="ECO:0000259" key="1">
    <source>
        <dbReference type="Pfam" id="PF19263"/>
    </source>
</evidence>
<evidence type="ECO:0000313" key="2">
    <source>
        <dbReference type="EMBL" id="KAA6358694.1"/>
    </source>
</evidence>